<dbReference type="PROSITE" id="PS00584">
    <property type="entry name" value="PFKB_KINASES_2"/>
    <property type="match status" value="1"/>
</dbReference>
<gene>
    <name evidence="4" type="ORF">U6N30_27130</name>
</gene>
<dbReference type="EMBL" id="CP141261">
    <property type="protein sequence ID" value="WRL63378.1"/>
    <property type="molecule type" value="Genomic_DNA"/>
</dbReference>
<organism evidence="4 5">
    <name type="scientific">Blastococcus brunescens</name>
    <dbReference type="NCBI Taxonomy" id="1564165"/>
    <lineage>
        <taxon>Bacteria</taxon>
        <taxon>Bacillati</taxon>
        <taxon>Actinomycetota</taxon>
        <taxon>Actinomycetes</taxon>
        <taxon>Geodermatophilales</taxon>
        <taxon>Geodermatophilaceae</taxon>
        <taxon>Blastococcus</taxon>
    </lineage>
</organism>
<protein>
    <submittedName>
        <fullName evidence="4">PfkB family carbohydrate kinase</fullName>
    </submittedName>
</protein>
<dbReference type="Proteomes" id="UP001324287">
    <property type="component" value="Chromosome"/>
</dbReference>
<dbReference type="InterPro" id="IPR002173">
    <property type="entry name" value="Carboh/pur_kinase_PfkB_CS"/>
</dbReference>
<keyword evidence="2 4" id="KW-0418">Kinase</keyword>
<name>A0ABZ1B0E9_9ACTN</name>
<keyword evidence="1" id="KW-0808">Transferase</keyword>
<dbReference type="PANTHER" id="PTHR10584:SF166">
    <property type="entry name" value="RIBOKINASE"/>
    <property type="match status" value="1"/>
</dbReference>
<dbReference type="Gene3D" id="3.40.1190.20">
    <property type="match status" value="1"/>
</dbReference>
<dbReference type="Pfam" id="PF00294">
    <property type="entry name" value="PfkB"/>
    <property type="match status" value="1"/>
</dbReference>
<dbReference type="InterPro" id="IPR029056">
    <property type="entry name" value="Ribokinase-like"/>
</dbReference>
<dbReference type="SUPFAM" id="SSF53613">
    <property type="entry name" value="Ribokinase-like"/>
    <property type="match status" value="1"/>
</dbReference>
<dbReference type="InterPro" id="IPR011611">
    <property type="entry name" value="PfkB_dom"/>
</dbReference>
<feature type="domain" description="Carbohydrate kinase PfkB" evidence="3">
    <location>
        <begin position="2"/>
        <end position="53"/>
    </location>
</feature>
<dbReference type="GO" id="GO:0016301">
    <property type="term" value="F:kinase activity"/>
    <property type="evidence" value="ECO:0007669"/>
    <property type="project" value="UniProtKB-KW"/>
</dbReference>
<evidence type="ECO:0000313" key="4">
    <source>
        <dbReference type="EMBL" id="WRL63378.1"/>
    </source>
</evidence>
<evidence type="ECO:0000256" key="2">
    <source>
        <dbReference type="ARBA" id="ARBA00022777"/>
    </source>
</evidence>
<evidence type="ECO:0000259" key="3">
    <source>
        <dbReference type="Pfam" id="PF00294"/>
    </source>
</evidence>
<evidence type="ECO:0000313" key="5">
    <source>
        <dbReference type="Proteomes" id="UP001324287"/>
    </source>
</evidence>
<reference evidence="4 5" key="1">
    <citation type="submission" date="2023-12" db="EMBL/GenBank/DDBJ databases">
        <title>Blastococcus brunescens sp. nov., an actonobacterium isolated from sandstone collected in sahara desert.</title>
        <authorList>
            <person name="Gtari M."/>
            <person name="Ghodhbane F."/>
        </authorList>
    </citation>
    <scope>NUCLEOTIDE SEQUENCE [LARGE SCALE GENOMIC DNA]</scope>
    <source>
        <strain evidence="4 5">BMG 8361</strain>
    </source>
</reference>
<keyword evidence="5" id="KW-1185">Reference proteome</keyword>
<sequence length="71" mass="6738">MTAVDTTGAGDCFCGALAQALAIGADLAVAARFAVTAAALSTTGPGARGALPDAAAVEALLRRLPAAEPVG</sequence>
<accession>A0ABZ1B0E9</accession>
<evidence type="ECO:0000256" key="1">
    <source>
        <dbReference type="ARBA" id="ARBA00022679"/>
    </source>
</evidence>
<dbReference type="RefSeq" id="WP_324274713.1">
    <property type="nucleotide sequence ID" value="NZ_CP141261.1"/>
</dbReference>
<proteinExistence type="predicted"/>
<dbReference type="PANTHER" id="PTHR10584">
    <property type="entry name" value="SUGAR KINASE"/>
    <property type="match status" value="1"/>
</dbReference>